<dbReference type="HOGENOM" id="CLU_2885409_0_0_1"/>
<dbReference type="Proteomes" id="UP000030706">
    <property type="component" value="Unassembled WGS sequence"/>
</dbReference>
<name>A0A074Y5N0_AURPU</name>
<sequence length="63" mass="6880">MNSHALSYIFALTPSVNLAFTCFFRTPFTSITNILPNPRLFPSLPTNASSLGLPVVQNLLSLL</sequence>
<reference evidence="1 2" key="1">
    <citation type="journal article" date="2014" name="BMC Genomics">
        <title>Genome sequencing of four Aureobasidium pullulans varieties: biotechnological potential, stress tolerance, and description of new species.</title>
        <authorList>
            <person name="Gostin Ar C."/>
            <person name="Ohm R.A."/>
            <person name="Kogej T."/>
            <person name="Sonjak S."/>
            <person name="Turk M."/>
            <person name="Zajc J."/>
            <person name="Zalar P."/>
            <person name="Grube M."/>
            <person name="Sun H."/>
            <person name="Han J."/>
            <person name="Sharma A."/>
            <person name="Chiniquy J."/>
            <person name="Ngan C.Y."/>
            <person name="Lipzen A."/>
            <person name="Barry K."/>
            <person name="Grigoriev I.V."/>
            <person name="Gunde-Cimerman N."/>
        </authorList>
    </citation>
    <scope>NUCLEOTIDE SEQUENCE [LARGE SCALE GENOMIC DNA]</scope>
    <source>
        <strain evidence="1 2">EXF-150</strain>
    </source>
</reference>
<dbReference type="AlphaFoldDB" id="A0A074Y5N0"/>
<protein>
    <submittedName>
        <fullName evidence="1">Uncharacterized protein</fullName>
    </submittedName>
</protein>
<evidence type="ECO:0000313" key="1">
    <source>
        <dbReference type="EMBL" id="KEQ82196.1"/>
    </source>
</evidence>
<evidence type="ECO:0000313" key="2">
    <source>
        <dbReference type="Proteomes" id="UP000030706"/>
    </source>
</evidence>
<proteinExistence type="predicted"/>
<keyword evidence="2" id="KW-1185">Reference proteome</keyword>
<accession>A0A074Y5N0</accession>
<organism evidence="1 2">
    <name type="scientific">Aureobasidium pullulans EXF-150</name>
    <dbReference type="NCBI Taxonomy" id="1043002"/>
    <lineage>
        <taxon>Eukaryota</taxon>
        <taxon>Fungi</taxon>
        <taxon>Dikarya</taxon>
        <taxon>Ascomycota</taxon>
        <taxon>Pezizomycotina</taxon>
        <taxon>Dothideomycetes</taxon>
        <taxon>Dothideomycetidae</taxon>
        <taxon>Dothideales</taxon>
        <taxon>Saccotheciaceae</taxon>
        <taxon>Aureobasidium</taxon>
    </lineage>
</organism>
<dbReference type="GeneID" id="40748219"/>
<dbReference type="RefSeq" id="XP_029758383.1">
    <property type="nucleotide sequence ID" value="XM_029905913.1"/>
</dbReference>
<dbReference type="EMBL" id="KL584988">
    <property type="protein sequence ID" value="KEQ82196.1"/>
    <property type="molecule type" value="Genomic_DNA"/>
</dbReference>
<gene>
    <name evidence="1" type="ORF">M438DRAFT_347462</name>
</gene>